<name>A8NU83_COPC7</name>
<comment type="caution">
    <text evidence="2">The sequence shown here is derived from an EMBL/GenBank/DDBJ whole genome shotgun (WGS) entry which is preliminary data.</text>
</comment>
<dbReference type="EMBL" id="AACS02000004">
    <property type="protein sequence ID" value="EAU85349.2"/>
    <property type="molecule type" value="Genomic_DNA"/>
</dbReference>
<dbReference type="eggNOG" id="ENOG502R0VV">
    <property type="taxonomic scope" value="Eukaryota"/>
</dbReference>
<keyword evidence="3" id="KW-1185">Reference proteome</keyword>
<proteinExistence type="predicted"/>
<dbReference type="InParanoid" id="A8NU83"/>
<evidence type="ECO:0000313" key="3">
    <source>
        <dbReference type="Proteomes" id="UP000001861"/>
    </source>
</evidence>
<dbReference type="RefSeq" id="XP_001836396.2">
    <property type="nucleotide sequence ID" value="XM_001836344.2"/>
</dbReference>
<reference evidence="2 3" key="1">
    <citation type="journal article" date="2010" name="Proc. Natl. Acad. Sci. U.S.A.">
        <title>Insights into evolution of multicellular fungi from the assembled chromosomes of the mushroom Coprinopsis cinerea (Coprinus cinereus).</title>
        <authorList>
            <person name="Stajich J.E."/>
            <person name="Wilke S.K."/>
            <person name="Ahren D."/>
            <person name="Au C.H."/>
            <person name="Birren B.W."/>
            <person name="Borodovsky M."/>
            <person name="Burns C."/>
            <person name="Canback B."/>
            <person name="Casselton L.A."/>
            <person name="Cheng C.K."/>
            <person name="Deng J."/>
            <person name="Dietrich F.S."/>
            <person name="Fargo D.C."/>
            <person name="Farman M.L."/>
            <person name="Gathman A.C."/>
            <person name="Goldberg J."/>
            <person name="Guigo R."/>
            <person name="Hoegger P.J."/>
            <person name="Hooker J.B."/>
            <person name="Huggins A."/>
            <person name="James T.Y."/>
            <person name="Kamada T."/>
            <person name="Kilaru S."/>
            <person name="Kodira C."/>
            <person name="Kues U."/>
            <person name="Kupfer D."/>
            <person name="Kwan H.S."/>
            <person name="Lomsadze A."/>
            <person name="Li W."/>
            <person name="Lilly W.W."/>
            <person name="Ma L.J."/>
            <person name="Mackey A.J."/>
            <person name="Manning G."/>
            <person name="Martin F."/>
            <person name="Muraguchi H."/>
            <person name="Natvig D.O."/>
            <person name="Palmerini H."/>
            <person name="Ramesh M.A."/>
            <person name="Rehmeyer C.J."/>
            <person name="Roe B.A."/>
            <person name="Shenoy N."/>
            <person name="Stanke M."/>
            <person name="Ter-Hovhannisyan V."/>
            <person name="Tunlid A."/>
            <person name="Velagapudi R."/>
            <person name="Vision T.J."/>
            <person name="Zeng Q."/>
            <person name="Zolan M.E."/>
            <person name="Pukkila P.J."/>
        </authorList>
    </citation>
    <scope>NUCLEOTIDE SEQUENCE [LARGE SCALE GENOMIC DNA]</scope>
    <source>
        <strain evidence="3">Okayama-7 / 130 / ATCC MYA-4618 / FGSC 9003</strain>
    </source>
</reference>
<accession>A8NU83</accession>
<dbReference type="HOGENOM" id="CLU_877207_0_0_1"/>
<feature type="region of interest" description="Disordered" evidence="1">
    <location>
        <begin position="122"/>
        <end position="142"/>
    </location>
</feature>
<feature type="compositionally biased region" description="Polar residues" evidence="1">
    <location>
        <begin position="74"/>
        <end position="90"/>
    </location>
</feature>
<gene>
    <name evidence="2" type="ORF">CC1G_07043</name>
</gene>
<evidence type="ECO:0000256" key="1">
    <source>
        <dbReference type="SAM" id="MobiDB-lite"/>
    </source>
</evidence>
<dbReference type="VEuPathDB" id="FungiDB:CC1G_07043"/>
<dbReference type="KEGG" id="cci:CC1G_07043"/>
<feature type="region of interest" description="Disordered" evidence="1">
    <location>
        <begin position="32"/>
        <end position="110"/>
    </location>
</feature>
<dbReference type="Proteomes" id="UP000001861">
    <property type="component" value="Unassembled WGS sequence"/>
</dbReference>
<dbReference type="OrthoDB" id="2639744at2759"/>
<evidence type="ECO:0000313" key="2">
    <source>
        <dbReference type="EMBL" id="EAU85349.2"/>
    </source>
</evidence>
<organism evidence="2 3">
    <name type="scientific">Coprinopsis cinerea (strain Okayama-7 / 130 / ATCC MYA-4618 / FGSC 9003)</name>
    <name type="common">Inky cap fungus</name>
    <name type="synonym">Hormographiella aspergillata</name>
    <dbReference type="NCBI Taxonomy" id="240176"/>
    <lineage>
        <taxon>Eukaryota</taxon>
        <taxon>Fungi</taxon>
        <taxon>Dikarya</taxon>
        <taxon>Basidiomycota</taxon>
        <taxon>Agaricomycotina</taxon>
        <taxon>Agaricomycetes</taxon>
        <taxon>Agaricomycetidae</taxon>
        <taxon>Agaricales</taxon>
        <taxon>Agaricineae</taxon>
        <taxon>Psathyrellaceae</taxon>
        <taxon>Coprinopsis</taxon>
    </lineage>
</organism>
<dbReference type="GeneID" id="6012947"/>
<dbReference type="AlphaFoldDB" id="A8NU83"/>
<protein>
    <submittedName>
        <fullName evidence="2">Uncharacterized protein</fullName>
    </submittedName>
</protein>
<sequence>MSYNPYLPSATGIPTLHSNVYAGYEQLPYPVPAPINTSGHPLPQGQAQRGAVRPQASLKQRRLSQSGRPYDAAQSPTRTRFQDINASYGSGPTVVPAHTVTSEPNRRSRTSVDAMYHKDHLPAGSRVSDRQPISPTAKATRSYDENTIPKHLVVRAEPGFHGPMNHMRVPQRPHDAGPALHPSIHFRVRGFPEPGVKVSQVLALYNPVIVGQSDKPLKDAYEKSIHLVISWPGYPSAVKRVSTLGGEIKKTDLFTALAKSVMAWSTDLQKQGIRPERGYEAWAIGKFINPNDLFITELVHRGMSFWQMELWAPVEMI</sequence>